<keyword evidence="1" id="KW-0732">Signal</keyword>
<dbReference type="Pfam" id="PF03659">
    <property type="entry name" value="Glyco_hydro_71"/>
    <property type="match status" value="1"/>
</dbReference>
<feature type="chain" id="PRO_5034592199" description="Glycoside hydrolase family 71 protein" evidence="1">
    <location>
        <begin position="17"/>
        <end position="937"/>
    </location>
</feature>
<evidence type="ECO:0000256" key="1">
    <source>
        <dbReference type="SAM" id="SignalP"/>
    </source>
</evidence>
<dbReference type="InterPro" id="IPR005197">
    <property type="entry name" value="Glyco_hydro_71"/>
</dbReference>
<dbReference type="GO" id="GO:0051118">
    <property type="term" value="F:glucan endo-1,3-alpha-glucosidase activity"/>
    <property type="evidence" value="ECO:0007669"/>
    <property type="project" value="InterPro"/>
</dbReference>
<protein>
    <recommendedName>
        <fullName evidence="4">Glycoside hydrolase family 71 protein</fullName>
    </recommendedName>
</protein>
<comment type="caution">
    <text evidence="2">The sequence shown here is derived from an EMBL/GenBank/DDBJ whole genome shotgun (WGS) entry which is preliminary data.</text>
</comment>
<name>A0A8H5B7A7_9AGAR</name>
<dbReference type="CDD" id="cd11577">
    <property type="entry name" value="GH71"/>
    <property type="match status" value="1"/>
</dbReference>
<organism evidence="2 3">
    <name type="scientific">Ephemerocybe angulata</name>
    <dbReference type="NCBI Taxonomy" id="980116"/>
    <lineage>
        <taxon>Eukaryota</taxon>
        <taxon>Fungi</taxon>
        <taxon>Dikarya</taxon>
        <taxon>Basidiomycota</taxon>
        <taxon>Agaricomycotina</taxon>
        <taxon>Agaricomycetes</taxon>
        <taxon>Agaricomycetidae</taxon>
        <taxon>Agaricales</taxon>
        <taxon>Agaricineae</taxon>
        <taxon>Psathyrellaceae</taxon>
        <taxon>Ephemerocybe</taxon>
    </lineage>
</organism>
<evidence type="ECO:0000313" key="2">
    <source>
        <dbReference type="EMBL" id="KAF5317002.1"/>
    </source>
</evidence>
<sequence>MLAMAFVRSLVWSVGGHRGRGAWGDYPIPDGLKVSECLPRDKWETPLRQAQLDVAPPTAPGLARYPAASTTSFELPLSAESLYLVSRGAYSGGSVDVVTSANQKQGSVTVVVTVKYFHEEMRDAVMVCRVERRKGDSGVGIFTPSYMWRGDAVYVETLIVLPEVDRNASPLHIKNLETDVPNTLHRLHAKTDLITFDKLNIRGSNGLISAVSLGATNARIVTSNAPISGVFNSTGNLSLETSNGAIQVSVKLHNKEASTPNKLSIITSNGPLEANIDLTSSSSPKKGSRDVAQPQYDVETTTSNSRLQTNFWRFPTDAVLRFSGTTSNGLAKAQINAEYQGAFEVQTSNGGATLQHHTQQDPSGRGRKRALKVERQGKTYVQGAVEWVGGRDGGRGKVQMGSVELATSNGEAVLVLSSEDLNTPSLHPLFVSLPLATHLHRLSKEIMARLTQFFDRMLGTVAEETKSEVGASDTQGVLDETVPTVAEPISSNTNVQEDDTMKAVETVTSSATQTRFVFVHFMVGNTYPYSVQDWLDDIKLASSYLIDGFVLNVGQEDWQRDRVRDCFAAATQLPSTTRFWFIFSFDMTSIPGNVASDVSYLTAYYQAHSGDARMFKHYRTGGATVSTFSGENCTFGQGSMENGWAYVKGVLNAITPAYFIPSFFIDPSRYNGISAIDGAFNWNGGWPIQLNAGSSRSDLVNAALNQDNAYLQNLTGGRTFMAACSPWFFTHYGPNTWNKNWIYRGDDHLFVRRWQQLISMRNQIDIVQVISWNDYGESHYIGPIKGAQPNSQAWVDGYPHEAWLALNSYFAAAFKKGAYAPVTKDQIFMWARPHPKDANAPESVPRPTNWQITDDKIWAVIFTTAPATVELYTTATDKVTFNVPAGMTKLSRDSAPDGGMKGTIVRNGAVVVECNPIGYRYESRPGVYNFNAAVAMS</sequence>
<accession>A0A8H5B7A7</accession>
<evidence type="ECO:0000313" key="3">
    <source>
        <dbReference type="Proteomes" id="UP000541558"/>
    </source>
</evidence>
<gene>
    <name evidence="2" type="ORF">D9611_003661</name>
</gene>
<keyword evidence="3" id="KW-1185">Reference proteome</keyword>
<dbReference type="Proteomes" id="UP000541558">
    <property type="component" value="Unassembled WGS sequence"/>
</dbReference>
<evidence type="ECO:0008006" key="4">
    <source>
        <dbReference type="Google" id="ProtNLM"/>
    </source>
</evidence>
<dbReference type="Gene3D" id="3.20.20.80">
    <property type="entry name" value="Glycosidases"/>
    <property type="match status" value="1"/>
</dbReference>
<dbReference type="AlphaFoldDB" id="A0A8H5B7A7"/>
<reference evidence="2 3" key="1">
    <citation type="journal article" date="2020" name="ISME J.">
        <title>Uncovering the hidden diversity of litter-decomposition mechanisms in mushroom-forming fungi.</title>
        <authorList>
            <person name="Floudas D."/>
            <person name="Bentzer J."/>
            <person name="Ahren D."/>
            <person name="Johansson T."/>
            <person name="Persson P."/>
            <person name="Tunlid A."/>
        </authorList>
    </citation>
    <scope>NUCLEOTIDE SEQUENCE [LARGE SCALE GENOMIC DNA]</scope>
    <source>
        <strain evidence="2 3">CBS 175.51</strain>
    </source>
</reference>
<dbReference type="OrthoDB" id="3257981at2759"/>
<feature type="signal peptide" evidence="1">
    <location>
        <begin position="1"/>
        <end position="16"/>
    </location>
</feature>
<dbReference type="EMBL" id="JAACJK010000219">
    <property type="protein sequence ID" value="KAF5317002.1"/>
    <property type="molecule type" value="Genomic_DNA"/>
</dbReference>
<proteinExistence type="predicted"/>